<dbReference type="Proteomes" id="UP001152759">
    <property type="component" value="Chromosome 6"/>
</dbReference>
<dbReference type="EMBL" id="OU963867">
    <property type="protein sequence ID" value="CAH0391182.1"/>
    <property type="molecule type" value="Genomic_DNA"/>
</dbReference>
<dbReference type="AlphaFoldDB" id="A0A9P0F6K9"/>
<keyword evidence="2" id="KW-1185">Reference proteome</keyword>
<accession>A0A9P0F6K9</accession>
<gene>
    <name evidence="1" type="ORF">BEMITA_LOCUS9828</name>
</gene>
<sequence>MDFPQIHVIGVLLTLLVCQILRTSQNESFGDEGKGARNALVRRERRILPLLLGGLGLGLAAYGYHKWKEYHPCRYYNWGPWESLRVKHRIKANGRCTKYFDHVRDKIADAGKCTNIARAACVKISGDTTCAAVLTDGSVRKLSTCV</sequence>
<reference evidence="1" key="1">
    <citation type="submission" date="2021-12" db="EMBL/GenBank/DDBJ databases">
        <authorList>
            <person name="King R."/>
        </authorList>
    </citation>
    <scope>NUCLEOTIDE SEQUENCE</scope>
</reference>
<evidence type="ECO:0000313" key="1">
    <source>
        <dbReference type="EMBL" id="CAH0391182.1"/>
    </source>
</evidence>
<proteinExistence type="predicted"/>
<protein>
    <submittedName>
        <fullName evidence="1">Uncharacterized protein</fullName>
    </submittedName>
</protein>
<name>A0A9P0F6K9_BEMTA</name>
<evidence type="ECO:0000313" key="2">
    <source>
        <dbReference type="Proteomes" id="UP001152759"/>
    </source>
</evidence>
<organism evidence="1 2">
    <name type="scientific">Bemisia tabaci</name>
    <name type="common">Sweetpotato whitefly</name>
    <name type="synonym">Aleurodes tabaci</name>
    <dbReference type="NCBI Taxonomy" id="7038"/>
    <lineage>
        <taxon>Eukaryota</taxon>
        <taxon>Metazoa</taxon>
        <taxon>Ecdysozoa</taxon>
        <taxon>Arthropoda</taxon>
        <taxon>Hexapoda</taxon>
        <taxon>Insecta</taxon>
        <taxon>Pterygota</taxon>
        <taxon>Neoptera</taxon>
        <taxon>Paraneoptera</taxon>
        <taxon>Hemiptera</taxon>
        <taxon>Sternorrhyncha</taxon>
        <taxon>Aleyrodoidea</taxon>
        <taxon>Aleyrodidae</taxon>
        <taxon>Aleyrodinae</taxon>
        <taxon>Bemisia</taxon>
    </lineage>
</organism>